<sequence length="105" mass="10792">MERSARLRALLAPATDNWLSRGYLALVAVAIGFFLYAVHISPDPGFAAIWPVFATAPLGFGALLLAVPVGGAQWLGSLVFVAGTVAAGLVNASLLGMLARGVRTA</sequence>
<feature type="transmembrane region" description="Helical" evidence="1">
    <location>
        <begin position="20"/>
        <end position="38"/>
    </location>
</feature>
<keyword evidence="1" id="KW-0812">Transmembrane</keyword>
<dbReference type="InterPro" id="IPR057702">
    <property type="entry name" value="DUF7942"/>
</dbReference>
<dbReference type="NCBIfam" id="NF046119">
    <property type="entry name" value="memb_SCO4225"/>
    <property type="match status" value="1"/>
</dbReference>
<dbReference type="Pfam" id="PF25637">
    <property type="entry name" value="DUF7942"/>
    <property type="match status" value="1"/>
</dbReference>
<keyword evidence="3" id="KW-1185">Reference proteome</keyword>
<gene>
    <name evidence="2" type="ORF">QNN03_03585</name>
</gene>
<evidence type="ECO:0000313" key="2">
    <source>
        <dbReference type="EMBL" id="MDL2075519.1"/>
    </source>
</evidence>
<dbReference type="Proteomes" id="UP001241926">
    <property type="component" value="Unassembled WGS sequence"/>
</dbReference>
<reference evidence="2 3" key="1">
    <citation type="submission" date="2023-05" db="EMBL/GenBank/DDBJ databases">
        <title>Streptomyces fuscus sp. nov., a brown-black pigment producing actinomyces isolated from dry sand of Sea duck farm.</title>
        <authorList>
            <person name="Xie J."/>
            <person name="Shen N."/>
        </authorList>
    </citation>
    <scope>NUCLEOTIDE SEQUENCE [LARGE SCALE GENOMIC DNA]</scope>
    <source>
        <strain evidence="2 3">GXMU-J15</strain>
    </source>
</reference>
<accession>A0ABT7ISF3</accession>
<proteinExistence type="predicted"/>
<feature type="transmembrane region" description="Helical" evidence="1">
    <location>
        <begin position="74"/>
        <end position="99"/>
    </location>
</feature>
<dbReference type="EMBL" id="JASJUS010000002">
    <property type="protein sequence ID" value="MDL2075519.1"/>
    <property type="molecule type" value="Genomic_DNA"/>
</dbReference>
<evidence type="ECO:0000313" key="3">
    <source>
        <dbReference type="Proteomes" id="UP001241926"/>
    </source>
</evidence>
<dbReference type="RefSeq" id="WP_255310304.1">
    <property type="nucleotide sequence ID" value="NZ_JASJUS010000002.1"/>
</dbReference>
<comment type="caution">
    <text evidence="2">The sequence shown here is derived from an EMBL/GenBank/DDBJ whole genome shotgun (WGS) entry which is preliminary data.</text>
</comment>
<evidence type="ECO:0000256" key="1">
    <source>
        <dbReference type="SAM" id="Phobius"/>
    </source>
</evidence>
<keyword evidence="1" id="KW-1133">Transmembrane helix</keyword>
<keyword evidence="1" id="KW-0472">Membrane</keyword>
<organism evidence="2 3">
    <name type="scientific">Streptomyces fuscus</name>
    <dbReference type="NCBI Taxonomy" id="3048495"/>
    <lineage>
        <taxon>Bacteria</taxon>
        <taxon>Bacillati</taxon>
        <taxon>Actinomycetota</taxon>
        <taxon>Actinomycetes</taxon>
        <taxon>Kitasatosporales</taxon>
        <taxon>Streptomycetaceae</taxon>
        <taxon>Streptomyces</taxon>
    </lineage>
</organism>
<feature type="transmembrane region" description="Helical" evidence="1">
    <location>
        <begin position="45"/>
        <end position="68"/>
    </location>
</feature>
<protein>
    <submittedName>
        <fullName evidence="2">Uncharacterized protein</fullName>
    </submittedName>
</protein>
<name>A0ABT7ISF3_9ACTN</name>